<keyword evidence="2" id="KW-1185">Reference proteome</keyword>
<comment type="caution">
    <text evidence="1">The sequence shown here is derived from an EMBL/GenBank/DDBJ whole genome shotgun (WGS) entry which is preliminary data.</text>
</comment>
<gene>
    <name evidence="1" type="ORF">GCM10023156_61650</name>
</gene>
<evidence type="ECO:0000313" key="2">
    <source>
        <dbReference type="Proteomes" id="UP001500840"/>
    </source>
</evidence>
<evidence type="ECO:0000313" key="1">
    <source>
        <dbReference type="EMBL" id="GAA4469513.1"/>
    </source>
</evidence>
<proteinExistence type="predicted"/>
<sequence>MTNLKRASYQLFSRPEDERFPNFESLYDHCASAQKDSQVHWKSPAQVIPVEMQGNLGLKLTGDYGYTLNDWSFGQACSIASINKETVNRLSTETAVQVLLETMPAGEKPMQVLTKDGKVRSIHGASYTRLYDCDVLDIVMDEASDFTPPPVGFNGATGLYAGEQDMFAFMVDNGSWVDIDGEQFAPGFFIWNSEVGRRTVGIETFWFQRICGNHIVWEATEVVSYKRKHTANVADALGEMRLILRQLVDKRDQRKDAFAHAIKQSMNTSLGSTPEDAAKALTGFGIGVGHIKTAIETMSTQSGGFTVFGAVDALTRISRQIANAGERAAYDSKIGTILSLAS</sequence>
<name>A0ABP8NMG1_9BACT</name>
<accession>A0ABP8NMG1</accession>
<reference evidence="2" key="1">
    <citation type="journal article" date="2019" name="Int. J. Syst. Evol. Microbiol.">
        <title>The Global Catalogue of Microorganisms (GCM) 10K type strain sequencing project: providing services to taxonomists for standard genome sequencing and annotation.</title>
        <authorList>
            <consortium name="The Broad Institute Genomics Platform"/>
            <consortium name="The Broad Institute Genome Sequencing Center for Infectious Disease"/>
            <person name="Wu L."/>
            <person name="Ma J."/>
        </authorList>
    </citation>
    <scope>NUCLEOTIDE SEQUENCE [LARGE SCALE GENOMIC DNA]</scope>
    <source>
        <strain evidence="2">JCM 17759</strain>
    </source>
</reference>
<evidence type="ECO:0008006" key="3">
    <source>
        <dbReference type="Google" id="ProtNLM"/>
    </source>
</evidence>
<dbReference type="Proteomes" id="UP001500840">
    <property type="component" value="Unassembled WGS sequence"/>
</dbReference>
<protein>
    <recommendedName>
        <fullName evidence="3">DUF932 domain-containing protein</fullName>
    </recommendedName>
</protein>
<dbReference type="RefSeq" id="WP_345327483.1">
    <property type="nucleotide sequence ID" value="NZ_BAABGA010000107.1"/>
</dbReference>
<dbReference type="EMBL" id="BAABGA010000107">
    <property type="protein sequence ID" value="GAA4469513.1"/>
    <property type="molecule type" value="Genomic_DNA"/>
</dbReference>
<organism evidence="1 2">
    <name type="scientific">Novipirellula rosea</name>
    <dbReference type="NCBI Taxonomy" id="1031540"/>
    <lineage>
        <taxon>Bacteria</taxon>
        <taxon>Pseudomonadati</taxon>
        <taxon>Planctomycetota</taxon>
        <taxon>Planctomycetia</taxon>
        <taxon>Pirellulales</taxon>
        <taxon>Pirellulaceae</taxon>
        <taxon>Novipirellula</taxon>
    </lineage>
</organism>